<dbReference type="AlphaFoldDB" id="A0A564Z2C8"/>
<proteinExistence type="predicted"/>
<sequence>MGSSMLKVVPSRLVTESTVAKQQSAPKLYPLNHQANQICCLWKQKEGCFTLTFS</sequence>
<accession>A0A564Z2C8</accession>
<dbReference type="EMBL" id="CABIJS010000544">
    <property type="protein sequence ID" value="VUZ53048.1"/>
    <property type="molecule type" value="Genomic_DNA"/>
</dbReference>
<keyword evidence="2" id="KW-1185">Reference proteome</keyword>
<protein>
    <submittedName>
        <fullName evidence="1">Uncharacterized protein</fullName>
    </submittedName>
</protein>
<evidence type="ECO:0000313" key="2">
    <source>
        <dbReference type="Proteomes" id="UP000321570"/>
    </source>
</evidence>
<name>A0A564Z2C8_HYMDI</name>
<organism evidence="1 2">
    <name type="scientific">Hymenolepis diminuta</name>
    <name type="common">Rat tapeworm</name>
    <dbReference type="NCBI Taxonomy" id="6216"/>
    <lineage>
        <taxon>Eukaryota</taxon>
        <taxon>Metazoa</taxon>
        <taxon>Spiralia</taxon>
        <taxon>Lophotrochozoa</taxon>
        <taxon>Platyhelminthes</taxon>
        <taxon>Cestoda</taxon>
        <taxon>Eucestoda</taxon>
        <taxon>Cyclophyllidea</taxon>
        <taxon>Hymenolepididae</taxon>
        <taxon>Hymenolepis</taxon>
    </lineage>
</organism>
<reference evidence="1 2" key="1">
    <citation type="submission" date="2019-07" db="EMBL/GenBank/DDBJ databases">
        <authorList>
            <person name="Jastrzebski P J."/>
            <person name="Paukszto L."/>
            <person name="Jastrzebski P J."/>
        </authorList>
    </citation>
    <scope>NUCLEOTIDE SEQUENCE [LARGE SCALE GENOMIC DNA]</scope>
    <source>
        <strain evidence="1 2">WMS-il1</strain>
    </source>
</reference>
<evidence type="ECO:0000313" key="1">
    <source>
        <dbReference type="EMBL" id="VUZ53048.1"/>
    </source>
</evidence>
<dbReference type="Proteomes" id="UP000321570">
    <property type="component" value="Unassembled WGS sequence"/>
</dbReference>
<gene>
    <name evidence="1" type="ORF">WMSIL1_LOCUS11467</name>
</gene>